<evidence type="ECO:0000256" key="1">
    <source>
        <dbReference type="SAM" id="SignalP"/>
    </source>
</evidence>
<accession>A0A370D9P5</accession>
<dbReference type="Proteomes" id="UP000254266">
    <property type="component" value="Unassembled WGS sequence"/>
</dbReference>
<dbReference type="AlphaFoldDB" id="A0A370D9P5"/>
<feature type="signal peptide" evidence="1">
    <location>
        <begin position="1"/>
        <end position="29"/>
    </location>
</feature>
<feature type="chain" id="PRO_5016648275" evidence="1">
    <location>
        <begin position="30"/>
        <end position="161"/>
    </location>
</feature>
<protein>
    <submittedName>
        <fullName evidence="2">Uncharacterized protein</fullName>
    </submittedName>
</protein>
<proteinExistence type="predicted"/>
<evidence type="ECO:0000313" key="2">
    <source>
        <dbReference type="EMBL" id="RDH81084.1"/>
    </source>
</evidence>
<organism evidence="2 3">
    <name type="scientific">endosymbiont of Galathealinum brachiosum</name>
    <dbReference type="NCBI Taxonomy" id="2200906"/>
    <lineage>
        <taxon>Bacteria</taxon>
        <taxon>Pseudomonadati</taxon>
        <taxon>Pseudomonadota</taxon>
        <taxon>Gammaproteobacteria</taxon>
        <taxon>sulfur-oxidizing symbionts</taxon>
    </lineage>
</organism>
<gene>
    <name evidence="2" type="ORF">DIZ80_13275</name>
</gene>
<reference evidence="2 3" key="1">
    <citation type="journal article" date="2018" name="ISME J.">
        <title>Endosymbiont genomes yield clues of tubeworm success.</title>
        <authorList>
            <person name="Li Y."/>
            <person name="Liles M.R."/>
            <person name="Halanych K.M."/>
        </authorList>
    </citation>
    <scope>NUCLEOTIDE SEQUENCE [LARGE SCALE GENOMIC DNA]</scope>
    <source>
        <strain evidence="2">A1464</strain>
    </source>
</reference>
<keyword evidence="1" id="KW-0732">Signal</keyword>
<comment type="caution">
    <text evidence="2">The sequence shown here is derived from an EMBL/GenBank/DDBJ whole genome shotgun (WGS) entry which is preliminary data.</text>
</comment>
<dbReference type="SUPFAM" id="SSF48695">
    <property type="entry name" value="Multiheme cytochromes"/>
    <property type="match status" value="1"/>
</dbReference>
<dbReference type="InterPro" id="IPR036280">
    <property type="entry name" value="Multihaem_cyt_sf"/>
</dbReference>
<evidence type="ECO:0000313" key="3">
    <source>
        <dbReference type="Proteomes" id="UP000254266"/>
    </source>
</evidence>
<sequence length="161" mass="18017">MQQLKKRMHNTLITIAGLVVLATSAFAFAGEKPSFAPKVPHPTNGTTECVQPEDEMKKNHMNYILHQRDETMHNGIRTETYSLKKCINCHVPENSTARFGDDKHFCSSCHNFTGVSIDCFQCHMDRPMKNKAMGKNPHNAQVSKPVSTVIADTSKEGDNNE</sequence>
<name>A0A370D9P5_9GAMM</name>
<dbReference type="EMBL" id="QFXC01000013">
    <property type="protein sequence ID" value="RDH81084.1"/>
    <property type="molecule type" value="Genomic_DNA"/>
</dbReference>
<keyword evidence="3" id="KW-1185">Reference proteome</keyword>